<name>A0AAV5GIZ6_9BASI</name>
<gene>
    <name evidence="3" type="ORF">Rhopal_002819-T1</name>
</gene>
<feature type="compositionally biased region" description="Basic residues" evidence="1">
    <location>
        <begin position="207"/>
        <end position="219"/>
    </location>
</feature>
<feature type="compositionally biased region" description="Basic and acidic residues" evidence="1">
    <location>
        <begin position="170"/>
        <end position="189"/>
    </location>
</feature>
<dbReference type="InterPro" id="IPR037737">
    <property type="entry name" value="Srf1"/>
</dbReference>
<keyword evidence="4" id="KW-1185">Reference proteome</keyword>
<evidence type="ECO:0000256" key="1">
    <source>
        <dbReference type="SAM" id="MobiDB-lite"/>
    </source>
</evidence>
<proteinExistence type="predicted"/>
<organism evidence="3 4">
    <name type="scientific">Rhodotorula paludigena</name>
    <dbReference type="NCBI Taxonomy" id="86838"/>
    <lineage>
        <taxon>Eukaryota</taxon>
        <taxon>Fungi</taxon>
        <taxon>Dikarya</taxon>
        <taxon>Basidiomycota</taxon>
        <taxon>Pucciniomycotina</taxon>
        <taxon>Microbotryomycetes</taxon>
        <taxon>Sporidiobolales</taxon>
        <taxon>Sporidiobolaceae</taxon>
        <taxon>Rhodotorula</taxon>
    </lineage>
</organism>
<dbReference type="GO" id="GO:0003824">
    <property type="term" value="F:catalytic activity"/>
    <property type="evidence" value="ECO:0007669"/>
    <property type="project" value="InterPro"/>
</dbReference>
<comment type="caution">
    <text evidence="3">The sequence shown here is derived from an EMBL/GenBank/DDBJ whole genome shotgun (WGS) entry which is preliminary data.</text>
</comment>
<feature type="transmembrane region" description="Helical" evidence="2">
    <location>
        <begin position="336"/>
        <end position="364"/>
    </location>
</feature>
<feature type="region of interest" description="Disordered" evidence="1">
    <location>
        <begin position="1"/>
        <end position="147"/>
    </location>
</feature>
<feature type="compositionally biased region" description="Low complexity" evidence="1">
    <location>
        <begin position="67"/>
        <end position="79"/>
    </location>
</feature>
<dbReference type="InterPro" id="IPR008948">
    <property type="entry name" value="L-Aspartase-like"/>
</dbReference>
<feature type="transmembrane region" description="Helical" evidence="2">
    <location>
        <begin position="384"/>
        <end position="401"/>
    </location>
</feature>
<dbReference type="Pfam" id="PF15159">
    <property type="entry name" value="PIG-Y"/>
    <property type="match status" value="1"/>
</dbReference>
<keyword evidence="2" id="KW-0812">Transmembrane</keyword>
<feature type="transmembrane region" description="Helical" evidence="2">
    <location>
        <begin position="445"/>
        <end position="467"/>
    </location>
</feature>
<accession>A0AAV5GIZ6</accession>
<evidence type="ECO:0000313" key="4">
    <source>
        <dbReference type="Proteomes" id="UP001342314"/>
    </source>
</evidence>
<keyword evidence="2" id="KW-1133">Transmembrane helix</keyword>
<feature type="compositionally biased region" description="Basic and acidic residues" evidence="1">
    <location>
        <begin position="220"/>
        <end position="231"/>
    </location>
</feature>
<dbReference type="SUPFAM" id="SSF48557">
    <property type="entry name" value="L-aspartase-like"/>
    <property type="match status" value="1"/>
</dbReference>
<dbReference type="GO" id="GO:0000324">
    <property type="term" value="C:fungal-type vacuole"/>
    <property type="evidence" value="ECO:0007669"/>
    <property type="project" value="TreeGrafter"/>
</dbReference>
<dbReference type="AlphaFoldDB" id="A0AAV5GIZ6"/>
<keyword evidence="2" id="KW-0472">Membrane</keyword>
<feature type="region of interest" description="Disordered" evidence="1">
    <location>
        <begin position="170"/>
        <end position="234"/>
    </location>
</feature>
<dbReference type="PANTHER" id="PTHR36819">
    <property type="entry name" value="REGULATOR OF PHOSPHOLIPASE D SRF1"/>
    <property type="match status" value="1"/>
</dbReference>
<feature type="transmembrane region" description="Helical" evidence="2">
    <location>
        <begin position="556"/>
        <end position="577"/>
    </location>
</feature>
<dbReference type="PANTHER" id="PTHR36819:SF1">
    <property type="entry name" value="REGULATOR OF PHOSPHOLIPASE D SRF1"/>
    <property type="match status" value="1"/>
</dbReference>
<feature type="transmembrane region" description="Helical" evidence="2">
    <location>
        <begin position="597"/>
        <end position="618"/>
    </location>
</feature>
<dbReference type="InterPro" id="IPR029164">
    <property type="entry name" value="PIG-Y"/>
</dbReference>
<sequence length="668" mass="73826">MASGDSHTRYQYQTGARKVVTVPAWARNLPPDDLSSDEDDGSHVGPIPPRSSTATRRLSSIVRRTGDGSASSAGRASTSNPPSARPSHAGSPAIGAVQAPTPPGSSSPSRDRSRAPSPAPPAPPEEAHAGDTVQRGSTAKESAAAAQADKGWWTFTLPGKYLDRVHGYIHPDEVNGGDKGKAKRSRDGHDGDDEADERLSLASNRSRLSRLSRFSRRSRNRGEEPDLEKQNYHRKMRNTMRLRLAPPNVFSINQTTTPGWSTPWTPFRREEDPRDYQDPFDLSQNATQQSKRSRFEMFILQHPFSPLLIRTINLILIGCTLGLAAHIRVLEVQNNIIGIMGTSTLFAIIVAPFAIVHIFVTLYIEYFGLPIGLWKIHTKMTHTLTELVFICLYSAVLSLAFNDLFTSSLECTNYTPYERYNTPPPSLDQNGVSRGLSRTICRQQIAQVSFIFCSVVFYIAVLVISLLRIFNKVSRRLSEADASLVEIAPASTPRVDVAPLHSTLLREESATATAALRARTSRPDDGRTRRFDDALDCSVDPDFEDDDDDGTSMLRWGYTLVAGSTLSLSVGLWSMLVGPLCAPTGVKVLDALVRDTYYKYLVVLLVPVTTCYVIINWWGLKKCVVGIKANKDRIRKLLHESLMLMLCFRPRIGYDHAAKAAINVHKIG</sequence>
<reference evidence="3 4" key="1">
    <citation type="submission" date="2021-12" db="EMBL/GenBank/DDBJ databases">
        <title>High titer production of polyol ester of fatty acids by Rhodotorula paludigena BS15 towards product separation-free biomass refinery.</title>
        <authorList>
            <person name="Mano J."/>
            <person name="Ono H."/>
            <person name="Tanaka T."/>
            <person name="Naito K."/>
            <person name="Sushida H."/>
            <person name="Ike M."/>
            <person name="Tokuyasu K."/>
            <person name="Kitaoka M."/>
        </authorList>
    </citation>
    <scope>NUCLEOTIDE SEQUENCE [LARGE SCALE GENOMIC DNA]</scope>
    <source>
        <strain evidence="3 4">BS15</strain>
    </source>
</reference>
<evidence type="ECO:0008006" key="5">
    <source>
        <dbReference type="Google" id="ProtNLM"/>
    </source>
</evidence>
<protein>
    <recommendedName>
        <fullName evidence="5">TMC domain-containing protein</fullName>
    </recommendedName>
</protein>
<evidence type="ECO:0000256" key="2">
    <source>
        <dbReference type="SAM" id="Phobius"/>
    </source>
</evidence>
<dbReference type="EMBL" id="BQKY01000005">
    <property type="protein sequence ID" value="GJN89830.1"/>
    <property type="molecule type" value="Genomic_DNA"/>
</dbReference>
<dbReference type="Proteomes" id="UP001342314">
    <property type="component" value="Unassembled WGS sequence"/>
</dbReference>
<evidence type="ECO:0000313" key="3">
    <source>
        <dbReference type="EMBL" id="GJN89830.1"/>
    </source>
</evidence>
<feature type="transmembrane region" description="Helical" evidence="2">
    <location>
        <begin position="307"/>
        <end position="330"/>
    </location>
</feature>
<dbReference type="GO" id="GO:0071944">
    <property type="term" value="C:cell periphery"/>
    <property type="evidence" value="ECO:0007669"/>
    <property type="project" value="TreeGrafter"/>
</dbReference>